<name>A0A834WE28_9FABA</name>
<dbReference type="AlphaFoldDB" id="A0A834WE28"/>
<evidence type="ECO:0000313" key="2">
    <source>
        <dbReference type="EMBL" id="KAF7815871.1"/>
    </source>
</evidence>
<organism evidence="2 3">
    <name type="scientific">Senna tora</name>
    <dbReference type="NCBI Taxonomy" id="362788"/>
    <lineage>
        <taxon>Eukaryota</taxon>
        <taxon>Viridiplantae</taxon>
        <taxon>Streptophyta</taxon>
        <taxon>Embryophyta</taxon>
        <taxon>Tracheophyta</taxon>
        <taxon>Spermatophyta</taxon>
        <taxon>Magnoliopsida</taxon>
        <taxon>eudicotyledons</taxon>
        <taxon>Gunneridae</taxon>
        <taxon>Pentapetalae</taxon>
        <taxon>rosids</taxon>
        <taxon>fabids</taxon>
        <taxon>Fabales</taxon>
        <taxon>Fabaceae</taxon>
        <taxon>Caesalpinioideae</taxon>
        <taxon>Cassia clade</taxon>
        <taxon>Senna</taxon>
    </lineage>
</organism>
<protein>
    <submittedName>
        <fullName evidence="2">Uncharacterized protein</fullName>
    </submittedName>
</protein>
<proteinExistence type="predicted"/>
<dbReference type="OrthoDB" id="955245at2759"/>
<evidence type="ECO:0000313" key="3">
    <source>
        <dbReference type="Proteomes" id="UP000634136"/>
    </source>
</evidence>
<dbReference type="EMBL" id="JAAIUW010000009">
    <property type="protein sequence ID" value="KAF7815871.1"/>
    <property type="molecule type" value="Genomic_DNA"/>
</dbReference>
<feature type="region of interest" description="Disordered" evidence="1">
    <location>
        <begin position="57"/>
        <end position="112"/>
    </location>
</feature>
<gene>
    <name evidence="2" type="ORF">G2W53_029840</name>
</gene>
<comment type="caution">
    <text evidence="2">The sequence shown here is derived from an EMBL/GenBank/DDBJ whole genome shotgun (WGS) entry which is preliminary data.</text>
</comment>
<keyword evidence="3" id="KW-1185">Reference proteome</keyword>
<sequence>MAASQFLTLLHASSRSSIPKPTSPFFYNPIKKFGEMSKGRLVEERAPSTAEEFERVAEEKAKEAAKQGVASQTTDKTFDGAGEAAMGDSKVGSVKNRHKEHESQADYRRKGD</sequence>
<reference evidence="2" key="1">
    <citation type="submission" date="2020-09" db="EMBL/GenBank/DDBJ databases">
        <title>Genome-Enabled Discovery of Anthraquinone Biosynthesis in Senna tora.</title>
        <authorList>
            <person name="Kang S.-H."/>
            <person name="Pandey R.P."/>
            <person name="Lee C.-M."/>
            <person name="Sim J.-S."/>
            <person name="Jeong J.-T."/>
            <person name="Choi B.-S."/>
            <person name="Jung M."/>
            <person name="Ginzburg D."/>
            <person name="Zhao K."/>
            <person name="Won S.Y."/>
            <person name="Oh T.-J."/>
            <person name="Yu Y."/>
            <person name="Kim N.-H."/>
            <person name="Lee O.R."/>
            <person name="Lee T.-H."/>
            <person name="Bashyal P."/>
            <person name="Kim T.-S."/>
            <person name="Lee W.-H."/>
            <person name="Kawkins C."/>
            <person name="Kim C.-K."/>
            <person name="Kim J.S."/>
            <person name="Ahn B.O."/>
            <person name="Rhee S.Y."/>
            <person name="Sohng J.K."/>
        </authorList>
    </citation>
    <scope>NUCLEOTIDE SEQUENCE</scope>
    <source>
        <tissue evidence="2">Leaf</tissue>
    </source>
</reference>
<dbReference type="Proteomes" id="UP000634136">
    <property type="component" value="Unassembled WGS sequence"/>
</dbReference>
<feature type="compositionally biased region" description="Basic and acidic residues" evidence="1">
    <location>
        <begin position="99"/>
        <end position="112"/>
    </location>
</feature>
<accession>A0A834WE28</accession>
<evidence type="ECO:0000256" key="1">
    <source>
        <dbReference type="SAM" id="MobiDB-lite"/>
    </source>
</evidence>